<dbReference type="Proteomes" id="UP001472677">
    <property type="component" value="Unassembled WGS sequence"/>
</dbReference>
<gene>
    <name evidence="2" type="ORF">V6N12_007348</name>
</gene>
<feature type="compositionally biased region" description="Basic and acidic residues" evidence="1">
    <location>
        <begin position="79"/>
        <end position="88"/>
    </location>
</feature>
<sequence>MQNPSSNVSLYNYSGDVNVIYNNPLGVSDMDVDCVDASSEKDVLLEDESNIKQDSHPNEEVVPGTTKRQSYASMVAGSQDRRSDRTEEAITQPANSAPLKPVLRNTAYMASNPDKKAKSSNNWVKGINVVSMNNGQATVV</sequence>
<accession>A0ABR2F1I4</accession>
<proteinExistence type="predicted"/>
<protein>
    <submittedName>
        <fullName evidence="2">Uncharacterized protein</fullName>
    </submittedName>
</protein>
<feature type="compositionally biased region" description="Basic and acidic residues" evidence="1">
    <location>
        <begin position="46"/>
        <end position="59"/>
    </location>
</feature>
<name>A0ABR2F1I4_9ROSI</name>
<reference evidence="2 3" key="1">
    <citation type="journal article" date="2024" name="G3 (Bethesda)">
        <title>Genome assembly of Hibiscus sabdariffa L. provides insights into metabolisms of medicinal natural products.</title>
        <authorList>
            <person name="Kim T."/>
        </authorList>
    </citation>
    <scope>NUCLEOTIDE SEQUENCE [LARGE SCALE GENOMIC DNA]</scope>
    <source>
        <strain evidence="2">TK-2024</strain>
        <tissue evidence="2">Old leaves</tissue>
    </source>
</reference>
<evidence type="ECO:0000256" key="1">
    <source>
        <dbReference type="SAM" id="MobiDB-lite"/>
    </source>
</evidence>
<comment type="caution">
    <text evidence="2">The sequence shown here is derived from an EMBL/GenBank/DDBJ whole genome shotgun (WGS) entry which is preliminary data.</text>
</comment>
<feature type="region of interest" description="Disordered" evidence="1">
    <location>
        <begin position="46"/>
        <end position="102"/>
    </location>
</feature>
<organism evidence="2 3">
    <name type="scientific">Hibiscus sabdariffa</name>
    <name type="common">roselle</name>
    <dbReference type="NCBI Taxonomy" id="183260"/>
    <lineage>
        <taxon>Eukaryota</taxon>
        <taxon>Viridiplantae</taxon>
        <taxon>Streptophyta</taxon>
        <taxon>Embryophyta</taxon>
        <taxon>Tracheophyta</taxon>
        <taxon>Spermatophyta</taxon>
        <taxon>Magnoliopsida</taxon>
        <taxon>eudicotyledons</taxon>
        <taxon>Gunneridae</taxon>
        <taxon>Pentapetalae</taxon>
        <taxon>rosids</taxon>
        <taxon>malvids</taxon>
        <taxon>Malvales</taxon>
        <taxon>Malvaceae</taxon>
        <taxon>Malvoideae</taxon>
        <taxon>Hibiscus</taxon>
    </lineage>
</organism>
<evidence type="ECO:0000313" key="3">
    <source>
        <dbReference type="Proteomes" id="UP001472677"/>
    </source>
</evidence>
<evidence type="ECO:0000313" key="2">
    <source>
        <dbReference type="EMBL" id="KAK8568808.1"/>
    </source>
</evidence>
<keyword evidence="3" id="KW-1185">Reference proteome</keyword>
<dbReference type="EMBL" id="JBBPBM010000009">
    <property type="protein sequence ID" value="KAK8568808.1"/>
    <property type="molecule type" value="Genomic_DNA"/>
</dbReference>